<proteinExistence type="predicted"/>
<evidence type="ECO:0000313" key="2">
    <source>
        <dbReference type="EMBL" id="OGE09164.1"/>
    </source>
</evidence>
<protein>
    <recommendedName>
        <fullName evidence="4">Peptidase S74 domain-containing protein</fullName>
    </recommendedName>
</protein>
<organism evidence="2 3">
    <name type="scientific">Candidatus Curtissbacteria bacterium RIFCSPLOWO2_01_FULL_42_26</name>
    <dbReference type="NCBI Taxonomy" id="1797729"/>
    <lineage>
        <taxon>Bacteria</taxon>
        <taxon>Candidatus Curtissiibacteriota</taxon>
    </lineage>
</organism>
<evidence type="ECO:0000256" key="1">
    <source>
        <dbReference type="SAM" id="MobiDB-lite"/>
    </source>
</evidence>
<comment type="caution">
    <text evidence="2">The sequence shown here is derived from an EMBL/GenBank/DDBJ whole genome shotgun (WGS) entry which is preliminary data.</text>
</comment>
<feature type="region of interest" description="Disordered" evidence="1">
    <location>
        <begin position="176"/>
        <end position="197"/>
    </location>
</feature>
<evidence type="ECO:0000313" key="3">
    <source>
        <dbReference type="Proteomes" id="UP000179227"/>
    </source>
</evidence>
<reference evidence="2 3" key="1">
    <citation type="journal article" date="2016" name="Nat. Commun.">
        <title>Thousands of microbial genomes shed light on interconnected biogeochemical processes in an aquifer system.</title>
        <authorList>
            <person name="Anantharaman K."/>
            <person name="Brown C.T."/>
            <person name="Hug L.A."/>
            <person name="Sharon I."/>
            <person name="Castelle C.J."/>
            <person name="Probst A.J."/>
            <person name="Thomas B.C."/>
            <person name="Singh A."/>
            <person name="Wilkins M.J."/>
            <person name="Karaoz U."/>
            <person name="Brodie E.L."/>
            <person name="Williams K.H."/>
            <person name="Hubbard S.S."/>
            <person name="Banfield J.F."/>
        </authorList>
    </citation>
    <scope>NUCLEOTIDE SEQUENCE [LARGE SCALE GENOMIC DNA]</scope>
</reference>
<sequence length="2740" mass="283792">MPKFKINKITTPQKNSDSPTDSDSDQTLQKTEVIIKIAKSQGVDFGSGNAQERIRYFIKLGLLPLAVRKSNVKSQSQKNSSLSTLTKDSPVGHLPNWTVERLKYIQKLYDQGFSYPKIAGMIKSEKNREKADTTKKETEQIQKPIVEANPRFVLIQKNGLDQLKVKELVQAEVARAQTLGSPTAPSGGNDNDTGDNSRLITTKRVIEIATNLGVNFGTGNAGERIRYFIKLGILPHVRRTTSADSEKGFELNSGHLPFWTIKRLTYVENLYKKGYSYPQIAQKIKEMESKKTQQNISKSNKVSPILQPASAHHGISLFGKSGLDEKEVSRRLKIHEQNIIRFIDKKLGFLPGVGPFIDASYLNTQNPAGKLLLYTKGFVITISLATLLSAGIYAGKNYVESNRKNQSASKQIADSANKLGSVLAASSVDHKFYVDADMQVLGTSIFRENITAPNVVYDVTGGTGISVTGGQNPVVALNTNAIVTSVNTLPGALTIAGTGGTSVSSQGSTITINSTSGALTSESDTLSTVTSRGASTSTEVSLNGGIASTGNLNIKATGFVRVGDDSATPDVASGDDDLYILDDLEFKGRLVVGTSGSGSAGTASQCLLSGGASAPSWGSCSSGSMSSFTLSGDSGTDQTISDTNTLEIAGGTNGIDTDVSATDTVTLNLDLTEVGAATFGTNAPAATSYLWTWDLSSGTDPTVTFGNNAITLLGNLNADTGLDVDDVFVVADGGAVTANTDVDFTFAGAENIALTSAPTVNGGVTTDSVQLTLTVPAHSGAGTNVHNLLDLDATIGNATAGTNTANIINIGAITGDAQVSLYGLNIGVLTGTAAVENAIQISTGWDDILNYNGTTVIDGDGTVVAAQITGVLFTTNTDTASSNDISRGDILGVYGNTTDGQDGVDVTHSGDNITISFNGAEITDDTFGGGSPFTWTFNSGTTDPTIAMGDGTVNVTTTTFTHTGIVTATGNVNANGGLDVDDVFVVADGGAVTANTDVDFVFASAEDFTITNSSWAPASAIGLVDINTTSATNDARGVDNYFDVNSTAARTQYGLYGNFDATSLVLDADVNVNYYGNYQTISKTGNDTANSGAGGTTRIIAQSGIASNTSGTNDTDNTRLTYGGYFSAAGNTNSTSSAYGIYTTASGADNNYGIYGTAANPIYYLEATASTVTTGVVDINVTSATDLNHGIDLSYTFSGIANNSGYGIYSLYTSNSTDFSNNYGMYQVLNDATLGADSNFGIYTDVNLTSNQQTTTYGAVFDIASTSTAGNTTHGVYILNDNNTASTVSNKTMYGLTALVTNDGITDASSTTNNIYGGYFSSTGNTGGTSKAYGIYTTASDADTNYGIFSTGADTANVFTATASTITTGVLDINVTSSTDNNRGIDISYTLTAKPDSTIFNYYGTYGNFSHNANINPAGASGDTTSNIYGIYQNTTKTGSDTCGFGCFSNVVENTYGVYNSASATGAASGAITRTTFGGYFSATGDTNGTSTAYGIYAAASGADTNYGLYVSGGTIDFTSFTENNGVVYANSSGVLSQTATGGAGTLCLTSASGAAPSFTACSGTSTAWSTLTAPTGNLSIAMAGNTTAFTFNSVTTADALTLSSTSLTTGTLLTLTGPTSTGVTDHFVKLTSDVGSASSLLSLAPDFSGSGVTAYGILQLATDATANANTNYGIYNSVAGTGVVTGTNSQTLFGTYNAVSKTGLDTTTGTAALYGTYSTASNTGSTNNGTKNTYGGYFSATGDGSGTTTTYGVYATAAGGDTNWAGYFDAGNVYVANKVGIGANGTAPQVALSLGTDITAQKLALYDGVGDFYGFGVAAGNILAQISGTQRLKLGATLLDIETGLQLDLAATASDEAVCKDGAEDAFADVNLTDCTTGVTADYAEMYAVEESTTYGHIVAVGTDYVSTVNQSQPYQLAKLVKATKENNNIIGIVSDNYSDFTSTGYNFRPEDNPMPVALNGRVPTFVNDENGPIHTGDLITASSTPGIGMKAYPTKGSTIGKALSSFDGPGQGEIIIFVQTEYRYNLAQAIDEYLQNNPITSLQGQALEAKSIELADGNFTVDALGNVATSGSLSAAGGLFTVDTSGNTVISGNLQTNQLQTTQLSVSGDATISGTLTVNNKLETGNVQAPIGQDLNISLSDNTGSNSLRILDSIGNLLLKIDSLGNADFAGTVKADSFETHNTADLAEKFPTGDETIESGDIVAVDPNNKEAIQLSNQPYDPTLLGAISTKPGLTLNGNGDCHPNSNVIASTFDQLSVNSAKQSDQEIATSSLDKLETPRNDGCESGSSAPVALAGRVPVKVSDENGEIHAGDYITSSTTPGVGMKATQAGRVIGIALENYNPTSCVTASTSSTLSVNSARQSGKIATSSFDKLSTPRNDSCVGKIVVFVNPTFYFDTTLASNGSLPSSGQALDQSQNQDEIRPGLGKLKDLALNTDFTNPDGTLSQSQNDERQTTKAEIQKLVSAEVTRQLAAQSANQNPPSGQIQNTEYIIQNTSKIDSPIPEASAQGQALDPQKDLALTTDQVAQETAKTLSELNKLLSTTDLSLSTLTVTGSTNLAQTQVAGTFSQDGTFIIDYGRQINVLGSTLYLQNDPLAGNPSCHPELDSGSSSCHILLDIGNGRALFDKSGNLKIEGTLVAAKLQTKELTVYTDEGSAQTVGSAQIPAGLAQITIPTTALKPDAKVLITPTTPTGGRSIYVSAKVDFEGFTIAIDGLPSTRTIQFDWLIVNTAGLQSKL</sequence>
<gene>
    <name evidence="2" type="ORF">A3A60_01245</name>
</gene>
<evidence type="ECO:0008006" key="4">
    <source>
        <dbReference type="Google" id="ProtNLM"/>
    </source>
</evidence>
<feature type="compositionally biased region" description="Polar residues" evidence="1">
    <location>
        <begin position="178"/>
        <end position="197"/>
    </location>
</feature>
<name>A0A1F5HYB5_9BACT</name>
<dbReference type="Proteomes" id="UP000179227">
    <property type="component" value="Unassembled WGS sequence"/>
</dbReference>
<feature type="region of interest" description="Disordered" evidence="1">
    <location>
        <begin position="1"/>
        <end position="27"/>
    </location>
</feature>
<accession>A0A1F5HYB5</accession>
<feature type="compositionally biased region" description="Polar residues" evidence="1">
    <location>
        <begin position="2438"/>
        <end position="2451"/>
    </location>
</feature>
<dbReference type="STRING" id="1797729.A3A60_01245"/>
<feature type="region of interest" description="Disordered" evidence="1">
    <location>
        <begin position="2435"/>
        <end position="2458"/>
    </location>
</feature>
<dbReference type="EMBL" id="MFBS01000023">
    <property type="protein sequence ID" value="OGE09164.1"/>
    <property type="molecule type" value="Genomic_DNA"/>
</dbReference>